<keyword evidence="7" id="KW-1185">Reference proteome</keyword>
<evidence type="ECO:0000256" key="2">
    <source>
        <dbReference type="ARBA" id="ARBA00023015"/>
    </source>
</evidence>
<dbReference type="Gene3D" id="1.10.10.10">
    <property type="entry name" value="Winged helix-like DNA-binding domain superfamily/Winged helix DNA-binding domain"/>
    <property type="match status" value="1"/>
</dbReference>
<keyword evidence="1" id="KW-0678">Repressor</keyword>
<evidence type="ECO:0000256" key="3">
    <source>
        <dbReference type="ARBA" id="ARBA00023125"/>
    </source>
</evidence>
<keyword evidence="3" id="KW-0238">DNA-binding</keyword>
<dbReference type="PANTHER" id="PTHR44846:SF5">
    <property type="entry name" value="HTH-TYPE TRANSCRIPTIONAL REGULATOR GMUR"/>
    <property type="match status" value="1"/>
</dbReference>
<feature type="domain" description="HTH gntR-type" evidence="5">
    <location>
        <begin position="3"/>
        <end position="69"/>
    </location>
</feature>
<proteinExistence type="predicted"/>
<dbReference type="AlphaFoldDB" id="A0A9X2FIY7"/>
<comment type="caution">
    <text evidence="6">The sequence shown here is derived from an EMBL/GenBank/DDBJ whole genome shotgun (WGS) entry which is preliminary data.</text>
</comment>
<dbReference type="Proteomes" id="UP001139006">
    <property type="component" value="Unassembled WGS sequence"/>
</dbReference>
<dbReference type="Gene3D" id="3.40.1410.10">
    <property type="entry name" value="Chorismate lyase-like"/>
    <property type="match status" value="1"/>
</dbReference>
<dbReference type="PRINTS" id="PR00035">
    <property type="entry name" value="HTHGNTR"/>
</dbReference>
<dbReference type="SUPFAM" id="SSF46785">
    <property type="entry name" value="Winged helix' DNA-binding domain"/>
    <property type="match status" value="1"/>
</dbReference>
<name>A0A9X2FIY7_9LACO</name>
<dbReference type="InterPro" id="IPR050679">
    <property type="entry name" value="Bact_HTH_transcr_reg"/>
</dbReference>
<dbReference type="Pfam" id="PF07702">
    <property type="entry name" value="UTRA"/>
    <property type="match status" value="1"/>
</dbReference>
<sequence length="235" mass="26976">MKETKYISIAAKIESEIILGAYHDKLPSFEELAQRYGTSKVTISKVIQLLEFKGMVHAVKGHGTFVEKNTNYLSVDAHEHKGMSSWLGKTGELKSKIISFDIREPIKEECEALRIGVQEYVYDIIRQRVFNNEPLKLEYTIMPVVVIPGITTDVLEKSIYSYIKTDLQLEIGKANRIFRADQSDAYDIKYLDCQENDPIFEVDQVCFLADGRPFEYSQTRNRYDKGALVLMEAEN</sequence>
<dbReference type="GO" id="GO:0045892">
    <property type="term" value="P:negative regulation of DNA-templated transcription"/>
    <property type="evidence" value="ECO:0007669"/>
    <property type="project" value="TreeGrafter"/>
</dbReference>
<evidence type="ECO:0000259" key="5">
    <source>
        <dbReference type="PROSITE" id="PS50949"/>
    </source>
</evidence>
<evidence type="ECO:0000313" key="7">
    <source>
        <dbReference type="Proteomes" id="UP001139006"/>
    </source>
</evidence>
<organism evidence="6 7">
    <name type="scientific">Ligilactobacillus ubinensis</name>
    <dbReference type="NCBI Taxonomy" id="2876789"/>
    <lineage>
        <taxon>Bacteria</taxon>
        <taxon>Bacillati</taxon>
        <taxon>Bacillota</taxon>
        <taxon>Bacilli</taxon>
        <taxon>Lactobacillales</taxon>
        <taxon>Lactobacillaceae</taxon>
        <taxon>Ligilactobacillus</taxon>
    </lineage>
</organism>
<protein>
    <submittedName>
        <fullName evidence="6">GntR family transcriptional regulator</fullName>
    </submittedName>
</protein>
<evidence type="ECO:0000256" key="4">
    <source>
        <dbReference type="ARBA" id="ARBA00023163"/>
    </source>
</evidence>
<evidence type="ECO:0000313" key="6">
    <source>
        <dbReference type="EMBL" id="MCP0886687.1"/>
    </source>
</evidence>
<evidence type="ECO:0000256" key="1">
    <source>
        <dbReference type="ARBA" id="ARBA00022491"/>
    </source>
</evidence>
<dbReference type="InterPro" id="IPR000524">
    <property type="entry name" value="Tscrpt_reg_HTH_GntR"/>
</dbReference>
<dbReference type="InterPro" id="IPR028978">
    <property type="entry name" value="Chorismate_lyase_/UTRA_dom_sf"/>
</dbReference>
<dbReference type="Pfam" id="PF00392">
    <property type="entry name" value="GntR"/>
    <property type="match status" value="1"/>
</dbReference>
<dbReference type="FunFam" id="3.40.1410.10:FF:000008">
    <property type="entry name" value="Transcriptional regulator, GntR family"/>
    <property type="match status" value="1"/>
</dbReference>
<dbReference type="PANTHER" id="PTHR44846">
    <property type="entry name" value="MANNOSYL-D-GLYCERATE TRANSPORT/METABOLISM SYSTEM REPRESSOR MNGR-RELATED"/>
    <property type="match status" value="1"/>
</dbReference>
<dbReference type="InterPro" id="IPR011663">
    <property type="entry name" value="UTRA"/>
</dbReference>
<keyword evidence="4" id="KW-0804">Transcription</keyword>
<dbReference type="SMART" id="SM00345">
    <property type="entry name" value="HTH_GNTR"/>
    <property type="match status" value="1"/>
</dbReference>
<dbReference type="GO" id="GO:0003677">
    <property type="term" value="F:DNA binding"/>
    <property type="evidence" value="ECO:0007669"/>
    <property type="project" value="UniProtKB-KW"/>
</dbReference>
<dbReference type="GO" id="GO:0003700">
    <property type="term" value="F:DNA-binding transcription factor activity"/>
    <property type="evidence" value="ECO:0007669"/>
    <property type="project" value="InterPro"/>
</dbReference>
<gene>
    <name evidence="6" type="ORF">LB941_04965</name>
</gene>
<dbReference type="CDD" id="cd07377">
    <property type="entry name" value="WHTH_GntR"/>
    <property type="match status" value="1"/>
</dbReference>
<dbReference type="InterPro" id="IPR036390">
    <property type="entry name" value="WH_DNA-bd_sf"/>
</dbReference>
<reference evidence="6 7" key="1">
    <citation type="journal article" date="2023" name="Int. J. Syst. Evol. Microbiol.">
        <title>Ligilactobacillus ubinensis sp. nov., a novel species isolated from the wild ferment of a durian fruit (Durio zibethinus).</title>
        <authorList>
            <person name="Heng Y.C."/>
            <person name="Menon N."/>
            <person name="Chen B."/>
            <person name="Loo B.Z.L."/>
            <person name="Wong G.W.J."/>
            <person name="Lim A.C.H."/>
            <person name="Silvaraju S."/>
            <person name="Kittelmann S."/>
        </authorList>
    </citation>
    <scope>NUCLEOTIDE SEQUENCE [LARGE SCALE GENOMIC DNA]</scope>
    <source>
        <strain evidence="6 7">WILCCON 0076</strain>
    </source>
</reference>
<dbReference type="EMBL" id="JAIULA010000007">
    <property type="protein sequence ID" value="MCP0886687.1"/>
    <property type="molecule type" value="Genomic_DNA"/>
</dbReference>
<dbReference type="InterPro" id="IPR036388">
    <property type="entry name" value="WH-like_DNA-bd_sf"/>
</dbReference>
<dbReference type="SUPFAM" id="SSF64288">
    <property type="entry name" value="Chorismate lyase-like"/>
    <property type="match status" value="1"/>
</dbReference>
<dbReference type="SMART" id="SM00866">
    <property type="entry name" value="UTRA"/>
    <property type="match status" value="1"/>
</dbReference>
<dbReference type="PROSITE" id="PS50949">
    <property type="entry name" value="HTH_GNTR"/>
    <property type="match status" value="1"/>
</dbReference>
<keyword evidence="2" id="KW-0805">Transcription regulation</keyword>
<accession>A0A9X2FIY7</accession>
<dbReference type="RefSeq" id="WP_253359991.1">
    <property type="nucleotide sequence ID" value="NZ_JAIULA010000007.1"/>
</dbReference>